<dbReference type="InterPro" id="IPR013551">
    <property type="entry name" value="YicC-like_C"/>
</dbReference>
<evidence type="ECO:0000259" key="6">
    <source>
        <dbReference type="Pfam" id="PF03755"/>
    </source>
</evidence>
<evidence type="ECO:0000313" key="8">
    <source>
        <dbReference type="EMBL" id="OQA59734.1"/>
    </source>
</evidence>
<proteinExistence type="inferred from homology"/>
<evidence type="ECO:0000256" key="2">
    <source>
        <dbReference type="ARBA" id="ARBA00022722"/>
    </source>
</evidence>
<dbReference type="GO" id="GO:0004521">
    <property type="term" value="F:RNA endonuclease activity"/>
    <property type="evidence" value="ECO:0007669"/>
    <property type="project" value="InterPro"/>
</dbReference>
<accession>A0A1V5SZE8</accession>
<evidence type="ECO:0000256" key="3">
    <source>
        <dbReference type="ARBA" id="ARBA00022759"/>
    </source>
</evidence>
<keyword evidence="4" id="KW-0378">Hydrolase</keyword>
<dbReference type="NCBIfam" id="TIGR00255">
    <property type="entry name" value="YicC/YloC family endoribonuclease"/>
    <property type="match status" value="1"/>
</dbReference>
<keyword evidence="2" id="KW-0540">Nuclease</keyword>
<dbReference type="InterPro" id="IPR005229">
    <property type="entry name" value="YicC/YloC-like"/>
</dbReference>
<dbReference type="AlphaFoldDB" id="A0A1V5SZE8"/>
<evidence type="ECO:0000256" key="4">
    <source>
        <dbReference type="ARBA" id="ARBA00022801"/>
    </source>
</evidence>
<dbReference type="Pfam" id="PF08340">
    <property type="entry name" value="YicC-like_C"/>
    <property type="match status" value="1"/>
</dbReference>
<organism evidence="8">
    <name type="scientific">Candidatus Atribacter allofermentans</name>
    <dbReference type="NCBI Taxonomy" id="1852833"/>
    <lineage>
        <taxon>Bacteria</taxon>
        <taxon>Pseudomonadati</taxon>
        <taxon>Atribacterota</taxon>
        <taxon>Atribacteria</taxon>
        <taxon>Atribacterales</taxon>
        <taxon>Atribacteraceae</taxon>
        <taxon>Atribacter</taxon>
    </lineage>
</organism>
<sequence length="290" mass="34325">MKSMTGFGHAEGEGTIGFYRISIKSFNHRFSDINLRLPRELCVWEENLISYLKERVSRGKVELKLNFEPSEEAFSVEANTLLAKAYLKALHKLSSELNIPYEADLRDLMQVPEIIKLKEDDHRWLDEYQRFFPIFKEAVEAFLQYRLREGEKLQHDLIQQMEKFRELISMVEEKSKNIPEYYREKLNQRLKEIIPSVPVNENLLAQEIVFYVDRSDIHEEIIRLKAHICRFDDILSRQDSIGRELEFVLQEMNREVNTIGSKTSNVEISSLIIDLKTVLEKMREQIQNVE</sequence>
<evidence type="ECO:0000256" key="1">
    <source>
        <dbReference type="ARBA" id="ARBA00001968"/>
    </source>
</evidence>
<dbReference type="PANTHER" id="PTHR30636:SF3">
    <property type="entry name" value="UPF0701 PROTEIN YICC"/>
    <property type="match status" value="1"/>
</dbReference>
<evidence type="ECO:0008006" key="9">
    <source>
        <dbReference type="Google" id="ProtNLM"/>
    </source>
</evidence>
<comment type="cofactor">
    <cofactor evidence="1">
        <name>a divalent metal cation</name>
        <dbReference type="ChEBI" id="CHEBI:60240"/>
    </cofactor>
</comment>
<comment type="similarity">
    <text evidence="5">Belongs to the YicC/YloC family.</text>
</comment>
<protein>
    <recommendedName>
        <fullName evidence="9">YicC-like family, N-terminal region</fullName>
    </recommendedName>
</protein>
<dbReference type="PANTHER" id="PTHR30636">
    <property type="entry name" value="UPF0701 PROTEIN YICC"/>
    <property type="match status" value="1"/>
</dbReference>
<feature type="domain" description="Endoribonuclease YicC-like C-terminal" evidence="7">
    <location>
        <begin position="171"/>
        <end position="290"/>
    </location>
</feature>
<dbReference type="Proteomes" id="UP000485569">
    <property type="component" value="Unassembled WGS sequence"/>
</dbReference>
<comment type="caution">
    <text evidence="8">The sequence shown here is derived from an EMBL/GenBank/DDBJ whole genome shotgun (WGS) entry which is preliminary data.</text>
</comment>
<dbReference type="GO" id="GO:0016787">
    <property type="term" value="F:hydrolase activity"/>
    <property type="evidence" value="ECO:0007669"/>
    <property type="project" value="UniProtKB-KW"/>
</dbReference>
<gene>
    <name evidence="8" type="ORF">BWY41_00763</name>
</gene>
<reference evidence="8" key="1">
    <citation type="submission" date="2017-02" db="EMBL/GenBank/DDBJ databases">
        <title>Delving into the versatile metabolic prowess of the omnipresent phylum Bacteroidetes.</title>
        <authorList>
            <person name="Nobu M.K."/>
            <person name="Mei R."/>
            <person name="Narihiro T."/>
            <person name="Kuroda K."/>
            <person name="Liu W.-T."/>
        </authorList>
    </citation>
    <scope>NUCLEOTIDE SEQUENCE</scope>
    <source>
        <strain evidence="8">ADurb.Bin276</strain>
    </source>
</reference>
<dbReference type="InterPro" id="IPR013527">
    <property type="entry name" value="YicC-like_N"/>
</dbReference>
<feature type="domain" description="Endoribonuclease YicC-like N-terminal" evidence="6">
    <location>
        <begin position="1"/>
        <end position="154"/>
    </location>
</feature>
<evidence type="ECO:0000259" key="7">
    <source>
        <dbReference type="Pfam" id="PF08340"/>
    </source>
</evidence>
<name>A0A1V5SZE8_9BACT</name>
<keyword evidence="3" id="KW-0255">Endonuclease</keyword>
<dbReference type="Pfam" id="PF03755">
    <property type="entry name" value="YicC-like_N"/>
    <property type="match status" value="1"/>
</dbReference>
<dbReference type="EMBL" id="MWBQ01000047">
    <property type="protein sequence ID" value="OQA59734.1"/>
    <property type="molecule type" value="Genomic_DNA"/>
</dbReference>
<evidence type="ECO:0000256" key="5">
    <source>
        <dbReference type="ARBA" id="ARBA00035648"/>
    </source>
</evidence>